<accession>A0A1Y2C3D8</accession>
<evidence type="ECO:0000256" key="1">
    <source>
        <dbReference type="SAM" id="MobiDB-lite"/>
    </source>
</evidence>
<reference evidence="3 4" key="1">
    <citation type="submission" date="2016-07" db="EMBL/GenBank/DDBJ databases">
        <title>Pervasive Adenine N6-methylation of Active Genes in Fungi.</title>
        <authorList>
            <consortium name="DOE Joint Genome Institute"/>
            <person name="Mondo S.J."/>
            <person name="Dannebaum R.O."/>
            <person name="Kuo R.C."/>
            <person name="Labutti K."/>
            <person name="Haridas S."/>
            <person name="Kuo A."/>
            <person name="Salamov A."/>
            <person name="Ahrendt S.R."/>
            <person name="Lipzen A."/>
            <person name="Sullivan W."/>
            <person name="Andreopoulos W.B."/>
            <person name="Clum A."/>
            <person name="Lindquist E."/>
            <person name="Daum C."/>
            <person name="Ramamoorthy G.K."/>
            <person name="Gryganskyi A."/>
            <person name="Culley D."/>
            <person name="Magnuson J.K."/>
            <person name="James T.Y."/>
            <person name="O'Malley M.A."/>
            <person name="Stajich J.E."/>
            <person name="Spatafora J.W."/>
            <person name="Visel A."/>
            <person name="Grigoriev I.V."/>
        </authorList>
    </citation>
    <scope>NUCLEOTIDE SEQUENCE [LARGE SCALE GENOMIC DNA]</scope>
    <source>
        <strain evidence="3 4">JEL800</strain>
    </source>
</reference>
<feature type="region of interest" description="Disordered" evidence="1">
    <location>
        <begin position="20"/>
        <end position="68"/>
    </location>
</feature>
<dbReference type="AlphaFoldDB" id="A0A1Y2C3D8"/>
<proteinExistence type="predicted"/>
<dbReference type="Proteomes" id="UP000193642">
    <property type="component" value="Unassembled WGS sequence"/>
</dbReference>
<feature type="compositionally biased region" description="Low complexity" evidence="1">
    <location>
        <begin position="121"/>
        <end position="138"/>
    </location>
</feature>
<dbReference type="EMBL" id="MCGO01000032">
    <property type="protein sequence ID" value="ORY41407.1"/>
    <property type="molecule type" value="Genomic_DNA"/>
</dbReference>
<dbReference type="Pfam" id="PF00620">
    <property type="entry name" value="RhoGAP"/>
    <property type="match status" value="1"/>
</dbReference>
<dbReference type="Gene3D" id="1.10.555.10">
    <property type="entry name" value="Rho GTPase activation protein"/>
    <property type="match status" value="1"/>
</dbReference>
<dbReference type="SUPFAM" id="SSF48350">
    <property type="entry name" value="GTPase activation domain, GAP"/>
    <property type="match status" value="1"/>
</dbReference>
<comment type="caution">
    <text evidence="3">The sequence shown here is derived from an EMBL/GenBank/DDBJ whole genome shotgun (WGS) entry which is preliminary data.</text>
</comment>
<protein>
    <recommendedName>
        <fullName evidence="2">Rho-GAP domain-containing protein</fullName>
    </recommendedName>
</protein>
<dbReference type="InterPro" id="IPR008936">
    <property type="entry name" value="Rho_GTPase_activation_prot"/>
</dbReference>
<feature type="domain" description="Rho-GAP" evidence="2">
    <location>
        <begin position="367"/>
        <end position="418"/>
    </location>
</feature>
<dbReference type="GO" id="GO:0007165">
    <property type="term" value="P:signal transduction"/>
    <property type="evidence" value="ECO:0007669"/>
    <property type="project" value="InterPro"/>
</dbReference>
<evidence type="ECO:0000313" key="3">
    <source>
        <dbReference type="EMBL" id="ORY41407.1"/>
    </source>
</evidence>
<feature type="compositionally biased region" description="Polar residues" evidence="1">
    <location>
        <begin position="150"/>
        <end position="176"/>
    </location>
</feature>
<feature type="region of interest" description="Disordered" evidence="1">
    <location>
        <begin position="99"/>
        <end position="190"/>
    </location>
</feature>
<gene>
    <name evidence="3" type="ORF">BCR33DRAFT_719009</name>
</gene>
<keyword evidence="4" id="KW-1185">Reference proteome</keyword>
<evidence type="ECO:0000313" key="4">
    <source>
        <dbReference type="Proteomes" id="UP000193642"/>
    </source>
</evidence>
<sequence>MASLQPSPLIQLLSSPYATLSPAQNPNQSFTTPRRRQLSTFVNSPNRRSVPVPVEESPAISDVPNTQIRGRSLSLSASASPSSAKFLFKALLASTKSISRQSKRVSDSAENSLGERNSGVDSPNSCDSYSSSENSSSDDFAKTKGRRSGRQSISQLIANTFTSGSRPQTPAVTKSNDFPPPPPLPIKSSTVEQEGPIFNTTIQQASGLGCKNGIPDIVVQCRVKEWAIKFGEAYLTRRSELNRKQSVRKSFTREQSVLRRRVSVTSKTKESQPTQSLSNFQTNFSLIAASGSHASMPEEHRSNNSSRSSINNSIISLKHEESRRGVGMWGNDGLLSTMGFPVALDNETPATIANSIAVANGNNQPSAETIEKIRFELEKNCPSREHLHTFSYFVLHLQRVAEQASTNMMTPKNLAICIFVTAKEGGEYVIRFADLIFGNIDLVGRETVASLPFSETTSLFPELEDDPADLPRWDSTIDDVEPRLMRQWFENFVPSLAPTPKTPSSAGFRAPERDAVDAAADFNTLKNHLNPIRTRLAELNNDASAITTNSLVVINYSKSKDSL</sequence>
<dbReference type="InterPro" id="IPR000198">
    <property type="entry name" value="RhoGAP_dom"/>
</dbReference>
<evidence type="ECO:0000259" key="2">
    <source>
        <dbReference type="Pfam" id="PF00620"/>
    </source>
</evidence>
<dbReference type="OrthoDB" id="2121436at2759"/>
<feature type="region of interest" description="Disordered" evidence="1">
    <location>
        <begin position="291"/>
        <end position="311"/>
    </location>
</feature>
<feature type="compositionally biased region" description="Polar residues" evidence="1">
    <location>
        <begin position="20"/>
        <end position="47"/>
    </location>
</feature>
<organism evidence="3 4">
    <name type="scientific">Rhizoclosmatium globosum</name>
    <dbReference type="NCBI Taxonomy" id="329046"/>
    <lineage>
        <taxon>Eukaryota</taxon>
        <taxon>Fungi</taxon>
        <taxon>Fungi incertae sedis</taxon>
        <taxon>Chytridiomycota</taxon>
        <taxon>Chytridiomycota incertae sedis</taxon>
        <taxon>Chytridiomycetes</taxon>
        <taxon>Chytridiales</taxon>
        <taxon>Chytriomycetaceae</taxon>
        <taxon>Rhizoclosmatium</taxon>
    </lineage>
</organism>
<name>A0A1Y2C3D8_9FUNG</name>